<evidence type="ECO:0000256" key="1">
    <source>
        <dbReference type="ARBA" id="ARBA00009608"/>
    </source>
</evidence>
<dbReference type="Gene3D" id="3.80.10.10">
    <property type="entry name" value="Ribonuclease Inhibitor"/>
    <property type="match status" value="1"/>
</dbReference>
<dbReference type="PIRSF" id="PIRSF038286">
    <property type="entry name" value="PRAME"/>
    <property type="match status" value="1"/>
</dbReference>
<dbReference type="Proteomes" id="UP001652624">
    <property type="component" value="Chromosome 11"/>
</dbReference>
<keyword evidence="2" id="KW-0433">Leucine-rich repeat</keyword>
<organism evidence="4 5">
    <name type="scientific">Erinaceus europaeus</name>
    <name type="common">Western European hedgehog</name>
    <dbReference type="NCBI Taxonomy" id="9365"/>
    <lineage>
        <taxon>Eukaryota</taxon>
        <taxon>Metazoa</taxon>
        <taxon>Chordata</taxon>
        <taxon>Craniata</taxon>
        <taxon>Vertebrata</taxon>
        <taxon>Euteleostomi</taxon>
        <taxon>Mammalia</taxon>
        <taxon>Eutheria</taxon>
        <taxon>Laurasiatheria</taxon>
        <taxon>Eulipotyphla</taxon>
        <taxon>Erinaceidae</taxon>
        <taxon>Erinaceinae</taxon>
        <taxon>Erinaceus</taxon>
    </lineage>
</organism>
<keyword evidence="3" id="KW-0677">Repeat</keyword>
<gene>
    <name evidence="5" type="primary">LOC132541470</name>
</gene>
<reference evidence="5" key="1">
    <citation type="submission" date="2025-08" db="UniProtKB">
        <authorList>
            <consortium name="RefSeq"/>
        </authorList>
    </citation>
    <scope>IDENTIFICATION</scope>
</reference>
<dbReference type="PANTHER" id="PTHR14224">
    <property type="entry name" value="SIMILAR TO PREFERENTIALLY EXPRESSED ANTIGEN IN MELANOMA-LIKE 3"/>
    <property type="match status" value="1"/>
</dbReference>
<dbReference type="SUPFAM" id="SSF52047">
    <property type="entry name" value="RNI-like"/>
    <property type="match status" value="1"/>
</dbReference>
<accession>A0ABM3YBB1</accession>
<keyword evidence="4" id="KW-1185">Reference proteome</keyword>
<dbReference type="RefSeq" id="XP_060058360.1">
    <property type="nucleotide sequence ID" value="XM_060202377.1"/>
</dbReference>
<dbReference type="GeneID" id="132541470"/>
<evidence type="ECO:0000256" key="3">
    <source>
        <dbReference type="ARBA" id="ARBA00022737"/>
    </source>
</evidence>
<dbReference type="PANTHER" id="PTHR14224:SF19">
    <property type="entry name" value="PRAME FAMILY MEMBER 11-RELATED"/>
    <property type="match status" value="1"/>
</dbReference>
<sequence>MNYDNPSSLIQLTIQSLLKDDNLAISSLKDIPDALLPSLFLKAHIQGCYKTLKAIVLSWPFERLPLGSLVHDRAPENPSFKAVMDGIDVLIKQKVSPRCRLQVLDLQFTGQKFWNTWTGSHLQAYSQKRELMSEGTSKKEKATPYLEVCVDLYLGEEQVDRFSTYLLNWTKKRKGVHLSYKTVRIHYLTRKYFRFLYAVSCCDIMELGIHCTLPFSTLRMLANLLGMLSNLKRMVVCIKIPTATTPEKAEWRLLSINNFTSECTQLLHLQELYLESPSFLKDHLHCLFRCFNTSLEVFSLTNCRFRKKILTHVFQSPCISQLKDLCLKGVPLTSVSKCLRSLLEVNASTLQHLDLGLCGLQDPQLEVLLPALSSCSQLRSFSLHGNRLSMATLEKLLSCTSGLSRLKLELYPAPLESFSPQGVLQPATFRLHCTQIIKILKDLRHSRSIVVSTGQCSSCAEKMFRNGEPIILPCKSCVRKFKKLSIE</sequence>
<dbReference type="InterPro" id="IPR026271">
    <property type="entry name" value="PRAME"/>
</dbReference>
<protein>
    <submittedName>
        <fullName evidence="5">PRAME family member 7-like</fullName>
    </submittedName>
</protein>
<comment type="similarity">
    <text evidence="1">Belongs to the PRAME family.</text>
</comment>
<name>A0ABM3YBB1_ERIEU</name>
<evidence type="ECO:0000256" key="2">
    <source>
        <dbReference type="ARBA" id="ARBA00022614"/>
    </source>
</evidence>
<proteinExistence type="inferred from homology"/>
<evidence type="ECO:0000313" key="4">
    <source>
        <dbReference type="Proteomes" id="UP001652624"/>
    </source>
</evidence>
<dbReference type="InterPro" id="IPR032675">
    <property type="entry name" value="LRR_dom_sf"/>
</dbReference>
<dbReference type="InterPro" id="IPR050694">
    <property type="entry name" value="LRRC14/PRAME"/>
</dbReference>
<evidence type="ECO:0000313" key="5">
    <source>
        <dbReference type="RefSeq" id="XP_060058360.1"/>
    </source>
</evidence>